<protein>
    <recommendedName>
        <fullName evidence="8">ABC transporter permease</fullName>
    </recommendedName>
</protein>
<feature type="transmembrane region" description="Helical" evidence="6">
    <location>
        <begin position="16"/>
        <end position="35"/>
    </location>
</feature>
<evidence type="ECO:0008006" key="8">
    <source>
        <dbReference type="Google" id="ProtNLM"/>
    </source>
</evidence>
<dbReference type="InterPro" id="IPR001851">
    <property type="entry name" value="ABC_transp_permease"/>
</dbReference>
<reference evidence="7" key="1">
    <citation type="journal article" date="2014" name="Front. Microbiol.">
        <title>High frequency of phylogenetically diverse reductive dehalogenase-homologous genes in deep subseafloor sedimentary metagenomes.</title>
        <authorList>
            <person name="Kawai M."/>
            <person name="Futagami T."/>
            <person name="Toyoda A."/>
            <person name="Takaki Y."/>
            <person name="Nishi S."/>
            <person name="Hori S."/>
            <person name="Arai W."/>
            <person name="Tsubouchi T."/>
            <person name="Morono Y."/>
            <person name="Uchiyama I."/>
            <person name="Ito T."/>
            <person name="Fujiyama A."/>
            <person name="Inagaki F."/>
            <person name="Takami H."/>
        </authorList>
    </citation>
    <scope>NUCLEOTIDE SEQUENCE</scope>
    <source>
        <strain evidence="7">Expedition CK06-06</strain>
    </source>
</reference>
<keyword evidence="3 6" id="KW-0812">Transmembrane</keyword>
<dbReference type="Pfam" id="PF02653">
    <property type="entry name" value="BPD_transp_2"/>
    <property type="match status" value="1"/>
</dbReference>
<keyword evidence="2" id="KW-1003">Cell membrane</keyword>
<accession>X1KDF4</accession>
<comment type="subcellular location">
    <subcellularLocation>
        <location evidence="1">Cell membrane</location>
        <topology evidence="1">Multi-pass membrane protein</topology>
    </subcellularLocation>
</comment>
<evidence type="ECO:0000313" key="7">
    <source>
        <dbReference type="EMBL" id="GAI05042.1"/>
    </source>
</evidence>
<dbReference type="AlphaFoldDB" id="X1KDF4"/>
<evidence type="ECO:0000256" key="5">
    <source>
        <dbReference type="ARBA" id="ARBA00023136"/>
    </source>
</evidence>
<keyword evidence="4 6" id="KW-1133">Transmembrane helix</keyword>
<dbReference type="GO" id="GO:0022857">
    <property type="term" value="F:transmembrane transporter activity"/>
    <property type="evidence" value="ECO:0007669"/>
    <property type="project" value="InterPro"/>
</dbReference>
<evidence type="ECO:0000256" key="3">
    <source>
        <dbReference type="ARBA" id="ARBA00022692"/>
    </source>
</evidence>
<gene>
    <name evidence="7" type="ORF">S06H3_14753</name>
</gene>
<name>X1KDF4_9ZZZZ</name>
<dbReference type="PANTHER" id="PTHR32196">
    <property type="entry name" value="ABC TRANSPORTER PERMEASE PROTEIN YPHD-RELATED-RELATED"/>
    <property type="match status" value="1"/>
</dbReference>
<organism evidence="7">
    <name type="scientific">marine sediment metagenome</name>
    <dbReference type="NCBI Taxonomy" id="412755"/>
    <lineage>
        <taxon>unclassified sequences</taxon>
        <taxon>metagenomes</taxon>
        <taxon>ecological metagenomes</taxon>
    </lineage>
</organism>
<evidence type="ECO:0000256" key="6">
    <source>
        <dbReference type="SAM" id="Phobius"/>
    </source>
</evidence>
<sequence>VDAAIRAGINVKNHLIKIYMLSSLFATIAGILYVLRYITGKADAGTAFLLDGIAAVVIGGVSLYGGIGSVWKTLIGCFIILVLENGLRMLGFPTFYKYILVGIVLIFAVLVDQLFPELIHKEG</sequence>
<dbReference type="GO" id="GO:0005886">
    <property type="term" value="C:plasma membrane"/>
    <property type="evidence" value="ECO:0007669"/>
    <property type="project" value="UniProtKB-SubCell"/>
</dbReference>
<feature type="transmembrane region" description="Helical" evidence="6">
    <location>
        <begin position="98"/>
        <end position="115"/>
    </location>
</feature>
<evidence type="ECO:0000256" key="4">
    <source>
        <dbReference type="ARBA" id="ARBA00022989"/>
    </source>
</evidence>
<feature type="non-terminal residue" evidence="7">
    <location>
        <position position="1"/>
    </location>
</feature>
<evidence type="ECO:0000256" key="2">
    <source>
        <dbReference type="ARBA" id="ARBA00022475"/>
    </source>
</evidence>
<comment type="caution">
    <text evidence="7">The sequence shown here is derived from an EMBL/GenBank/DDBJ whole genome shotgun (WGS) entry which is preliminary data.</text>
</comment>
<proteinExistence type="predicted"/>
<dbReference type="EMBL" id="BARV01007227">
    <property type="protein sequence ID" value="GAI05042.1"/>
    <property type="molecule type" value="Genomic_DNA"/>
</dbReference>
<keyword evidence="5 6" id="KW-0472">Membrane</keyword>
<evidence type="ECO:0000256" key="1">
    <source>
        <dbReference type="ARBA" id="ARBA00004651"/>
    </source>
</evidence>